<dbReference type="AlphaFoldDB" id="A0A497F2G5"/>
<accession>A0A497F2G5</accession>
<evidence type="ECO:0000313" key="2">
    <source>
        <dbReference type="EMBL" id="RLE53844.1"/>
    </source>
</evidence>
<sequence length="71" mass="8878">MMPYYWWYYSPYYYPLAFPPMTFIYDLYNLMLATYYWKLYIETFRMAMETWSKSFEAMFKALEAQSKTSTT</sequence>
<dbReference type="Proteomes" id="UP000269499">
    <property type="component" value="Unassembled WGS sequence"/>
</dbReference>
<gene>
    <name evidence="2" type="ORF">DRJ26_02845</name>
</gene>
<comment type="caution">
    <text evidence="2">The sequence shown here is derived from an EMBL/GenBank/DDBJ whole genome shotgun (WGS) entry which is preliminary data.</text>
</comment>
<proteinExistence type="predicted"/>
<keyword evidence="1" id="KW-0812">Transmembrane</keyword>
<reference evidence="2 3" key="1">
    <citation type="submission" date="2018-06" db="EMBL/GenBank/DDBJ databases">
        <title>Extensive metabolic versatility and redundancy in microbially diverse, dynamic hydrothermal sediments.</title>
        <authorList>
            <person name="Dombrowski N."/>
            <person name="Teske A."/>
            <person name="Baker B.J."/>
        </authorList>
    </citation>
    <scope>NUCLEOTIDE SEQUENCE [LARGE SCALE GENOMIC DNA]</scope>
    <source>
        <strain evidence="2">B20_G2</strain>
    </source>
</reference>
<protein>
    <submittedName>
        <fullName evidence="2">Uncharacterized protein</fullName>
    </submittedName>
</protein>
<evidence type="ECO:0000313" key="3">
    <source>
        <dbReference type="Proteomes" id="UP000269499"/>
    </source>
</evidence>
<feature type="transmembrane region" description="Helical" evidence="1">
    <location>
        <begin position="12"/>
        <end position="37"/>
    </location>
</feature>
<keyword evidence="1" id="KW-1133">Transmembrane helix</keyword>
<name>A0A497F2G5_9CREN</name>
<dbReference type="EMBL" id="QMRA01000049">
    <property type="protein sequence ID" value="RLE53844.1"/>
    <property type="molecule type" value="Genomic_DNA"/>
</dbReference>
<keyword evidence="1" id="KW-0472">Membrane</keyword>
<evidence type="ECO:0000256" key="1">
    <source>
        <dbReference type="SAM" id="Phobius"/>
    </source>
</evidence>
<organism evidence="2 3">
    <name type="scientific">Thermoproteota archaeon</name>
    <dbReference type="NCBI Taxonomy" id="2056631"/>
    <lineage>
        <taxon>Archaea</taxon>
        <taxon>Thermoproteota</taxon>
    </lineage>
</organism>